<feature type="transmembrane region" description="Helical" evidence="9">
    <location>
        <begin position="376"/>
        <end position="401"/>
    </location>
</feature>
<dbReference type="AlphaFoldDB" id="A0A7Y1MT71"/>
<dbReference type="InterPro" id="IPR036259">
    <property type="entry name" value="MFS_trans_sf"/>
</dbReference>
<dbReference type="InterPro" id="IPR005828">
    <property type="entry name" value="MFS_sugar_transport-like"/>
</dbReference>
<evidence type="ECO:0000259" key="10">
    <source>
        <dbReference type="PROSITE" id="PS50850"/>
    </source>
</evidence>
<keyword evidence="5 9" id="KW-0812">Transmembrane</keyword>
<dbReference type="EMBL" id="JAAQYP010000044">
    <property type="protein sequence ID" value="NNA97914.1"/>
    <property type="molecule type" value="Genomic_DNA"/>
</dbReference>
<evidence type="ECO:0000256" key="3">
    <source>
        <dbReference type="ARBA" id="ARBA00022448"/>
    </source>
</evidence>
<comment type="caution">
    <text evidence="11">The sequence shown here is derived from an EMBL/GenBank/DDBJ whole genome shotgun (WGS) entry which is preliminary data.</text>
</comment>
<dbReference type="OrthoDB" id="3690818at2"/>
<dbReference type="Pfam" id="PF00083">
    <property type="entry name" value="Sugar_tr"/>
    <property type="match status" value="1"/>
</dbReference>
<feature type="transmembrane region" description="Helical" evidence="9">
    <location>
        <begin position="407"/>
        <end position="427"/>
    </location>
</feature>
<dbReference type="FunFam" id="1.20.1250.20:FF:000001">
    <property type="entry name" value="Dicarboxylate MFS transporter"/>
    <property type="match status" value="1"/>
</dbReference>
<comment type="similarity">
    <text evidence="2">Belongs to the major facilitator superfamily. Metabolite:H+ Symporter (MHS) family (TC 2.A.1.6) family.</text>
</comment>
<feature type="domain" description="Major facilitator superfamily (MFS) profile" evidence="10">
    <location>
        <begin position="23"/>
        <end position="431"/>
    </location>
</feature>
<evidence type="ECO:0000256" key="5">
    <source>
        <dbReference type="ARBA" id="ARBA00022692"/>
    </source>
</evidence>
<evidence type="ECO:0000313" key="12">
    <source>
        <dbReference type="Proteomes" id="UP000542111"/>
    </source>
</evidence>
<feature type="transmembrane region" description="Helical" evidence="9">
    <location>
        <begin position="95"/>
        <end position="113"/>
    </location>
</feature>
<dbReference type="Pfam" id="PF07690">
    <property type="entry name" value="MFS_1"/>
    <property type="match status" value="1"/>
</dbReference>
<evidence type="ECO:0000256" key="2">
    <source>
        <dbReference type="ARBA" id="ARBA00008240"/>
    </source>
</evidence>
<feature type="transmembrane region" description="Helical" evidence="9">
    <location>
        <begin position="245"/>
        <end position="264"/>
    </location>
</feature>
<evidence type="ECO:0000256" key="1">
    <source>
        <dbReference type="ARBA" id="ARBA00004651"/>
    </source>
</evidence>
<dbReference type="GO" id="GO:0005886">
    <property type="term" value="C:plasma membrane"/>
    <property type="evidence" value="ECO:0007669"/>
    <property type="project" value="UniProtKB-SubCell"/>
</dbReference>
<evidence type="ECO:0000256" key="9">
    <source>
        <dbReference type="SAM" id="Phobius"/>
    </source>
</evidence>
<keyword evidence="8 9" id="KW-0472">Membrane</keyword>
<evidence type="ECO:0000313" key="11">
    <source>
        <dbReference type="EMBL" id="NNA97914.1"/>
    </source>
</evidence>
<feature type="transmembrane region" description="Helical" evidence="9">
    <location>
        <begin position="284"/>
        <end position="302"/>
    </location>
</feature>
<reference evidence="11 12" key="1">
    <citation type="journal article" date="2020" name="Front. Microbiol.">
        <title>Genetic Organization of the aprX-lipA2 Operon Affects the Proteolytic Potential of Pseudomonas Species in Milk.</title>
        <authorList>
            <person name="Maier C."/>
            <person name="Huptas C."/>
            <person name="von Neubeck M."/>
            <person name="Scherer S."/>
            <person name="Wenning M."/>
            <person name="Lucking G."/>
        </authorList>
    </citation>
    <scope>NUCLEOTIDE SEQUENCE [LARGE SCALE GENOMIC DNA]</scope>
    <source>
        <strain evidence="11 12">G4779</strain>
    </source>
</reference>
<dbReference type="PROSITE" id="PS50850">
    <property type="entry name" value="MFS"/>
    <property type="match status" value="1"/>
</dbReference>
<dbReference type="SUPFAM" id="SSF103473">
    <property type="entry name" value="MFS general substrate transporter"/>
    <property type="match status" value="1"/>
</dbReference>
<feature type="transmembrane region" description="Helical" evidence="9">
    <location>
        <begin position="195"/>
        <end position="214"/>
    </location>
</feature>
<dbReference type="GO" id="GO:0015293">
    <property type="term" value="F:symporter activity"/>
    <property type="evidence" value="ECO:0007669"/>
    <property type="project" value="UniProtKB-KW"/>
</dbReference>
<dbReference type="Proteomes" id="UP000542111">
    <property type="component" value="Unassembled WGS sequence"/>
</dbReference>
<dbReference type="Gene3D" id="1.20.1250.20">
    <property type="entry name" value="MFS general substrate transporter like domains"/>
    <property type="match status" value="2"/>
</dbReference>
<dbReference type="InterPro" id="IPR005829">
    <property type="entry name" value="Sugar_transporter_CS"/>
</dbReference>
<gene>
    <name evidence="11" type="ORF">HBO33_22370</name>
</gene>
<feature type="transmembrane region" description="Helical" evidence="9">
    <location>
        <begin position="59"/>
        <end position="83"/>
    </location>
</feature>
<feature type="transmembrane region" description="Helical" evidence="9">
    <location>
        <begin position="339"/>
        <end position="364"/>
    </location>
</feature>
<dbReference type="InterPro" id="IPR051084">
    <property type="entry name" value="H+-coupled_symporters"/>
</dbReference>
<accession>A0A7Y1MT71</accession>
<feature type="transmembrane region" description="Helical" evidence="9">
    <location>
        <begin position="32"/>
        <end position="53"/>
    </location>
</feature>
<dbReference type="InterPro" id="IPR020846">
    <property type="entry name" value="MFS_dom"/>
</dbReference>
<keyword evidence="7 9" id="KW-1133">Transmembrane helix</keyword>
<evidence type="ECO:0000256" key="4">
    <source>
        <dbReference type="ARBA" id="ARBA00022475"/>
    </source>
</evidence>
<evidence type="ECO:0000256" key="8">
    <source>
        <dbReference type="ARBA" id="ARBA00023136"/>
    </source>
</evidence>
<organism evidence="11 12">
    <name type="scientific">Pseudomonas gessardii</name>
    <dbReference type="NCBI Taxonomy" id="78544"/>
    <lineage>
        <taxon>Bacteria</taxon>
        <taxon>Pseudomonadati</taxon>
        <taxon>Pseudomonadota</taxon>
        <taxon>Gammaproteobacteria</taxon>
        <taxon>Pseudomonadales</taxon>
        <taxon>Pseudomonadaceae</taxon>
        <taxon>Pseudomonas</taxon>
    </lineage>
</organism>
<protein>
    <submittedName>
        <fullName evidence="11">MHS family MFS transporter</fullName>
    </submittedName>
</protein>
<dbReference type="PROSITE" id="PS00217">
    <property type="entry name" value="SUGAR_TRANSPORT_2"/>
    <property type="match status" value="1"/>
</dbReference>
<keyword evidence="4" id="KW-1003">Cell membrane</keyword>
<name>A0A7Y1MT71_9PSED</name>
<dbReference type="PROSITE" id="PS00216">
    <property type="entry name" value="SUGAR_TRANSPORT_1"/>
    <property type="match status" value="1"/>
</dbReference>
<dbReference type="InterPro" id="IPR011701">
    <property type="entry name" value="MFS"/>
</dbReference>
<evidence type="ECO:0000256" key="7">
    <source>
        <dbReference type="ARBA" id="ARBA00022989"/>
    </source>
</evidence>
<proteinExistence type="inferred from homology"/>
<comment type="subcellular location">
    <subcellularLocation>
        <location evidence="1">Cell membrane</location>
        <topology evidence="1">Multi-pass membrane protein</topology>
    </subcellularLocation>
</comment>
<keyword evidence="3" id="KW-0813">Transport</keyword>
<sequence>MIVQPQSADQTVASGEGAELRKRAIAVGIGNFMEWFDFAIYGYFAAVIGQIFFPSTAPGVSLLSSLAVFAVGFLSRPLGAVVLGPIGDKLGRRAVLIITVFGMGLTTTLIGLLPGYASIGIAAPVLLVALRFLQGMMVGGEWSSAGIYIVESAPANRRASAASVITATAGAAFLFGTAIAAVINSSLSSEEVMQWGWRIPFVASILMAGVAMYIRRKLGDTPVYAELERKRANNTLETVSAQVKWRAFVISFAFAALFGVSLYYFITYANTHLTQTVGLGKPTALWLCSAALVVYTLINPIVGRLSDRFGRRPFVLTAALGLTVLAYPVFLLMNTGNYIAILAGLLIMAVLVAITAVMDVVLLVEVFPASIRSTGAAVGHNVALALLAGPGPFIAVALIQATHNPNIPAMYLAGVSLVCFIVLWFLLPETKDRDITRG</sequence>
<feature type="transmembrane region" description="Helical" evidence="9">
    <location>
        <begin position="159"/>
        <end position="183"/>
    </location>
</feature>
<dbReference type="PANTHER" id="PTHR43528">
    <property type="entry name" value="ALPHA-KETOGLUTARATE PERMEASE"/>
    <property type="match status" value="1"/>
</dbReference>
<keyword evidence="6" id="KW-0769">Symport</keyword>
<feature type="transmembrane region" description="Helical" evidence="9">
    <location>
        <begin position="314"/>
        <end position="333"/>
    </location>
</feature>
<evidence type="ECO:0000256" key="6">
    <source>
        <dbReference type="ARBA" id="ARBA00022847"/>
    </source>
</evidence>
<dbReference type="PANTHER" id="PTHR43528:SF1">
    <property type="entry name" value="ALPHA-KETOGLUTARATE PERMEASE"/>
    <property type="match status" value="1"/>
</dbReference>